<evidence type="ECO:0000313" key="7">
    <source>
        <dbReference type="Proteomes" id="UP000176755"/>
    </source>
</evidence>
<dbReference type="Pfam" id="PF01632">
    <property type="entry name" value="Ribosomal_L35p"/>
    <property type="match status" value="1"/>
</dbReference>
<proteinExistence type="inferred from homology"/>
<dbReference type="GO" id="GO:0015934">
    <property type="term" value="C:large ribosomal subunit"/>
    <property type="evidence" value="ECO:0007669"/>
    <property type="project" value="TreeGrafter"/>
</dbReference>
<dbReference type="AlphaFoldDB" id="A0A1G2DZM8"/>
<comment type="similarity">
    <text evidence="1 4 5">Belongs to the bacterial ribosomal protein bL35 family.</text>
</comment>
<keyword evidence="3 4" id="KW-0687">Ribonucleoprotein</keyword>
<dbReference type="GO" id="GO:0006412">
    <property type="term" value="P:translation"/>
    <property type="evidence" value="ECO:0007669"/>
    <property type="project" value="UniProtKB-UniRule"/>
</dbReference>
<evidence type="ECO:0000256" key="3">
    <source>
        <dbReference type="ARBA" id="ARBA00023274"/>
    </source>
</evidence>
<dbReference type="PROSITE" id="PS00936">
    <property type="entry name" value="RIBOSOMAL_L35"/>
    <property type="match status" value="1"/>
</dbReference>
<dbReference type="HAMAP" id="MF_00514">
    <property type="entry name" value="Ribosomal_bL35"/>
    <property type="match status" value="1"/>
</dbReference>
<evidence type="ECO:0000256" key="4">
    <source>
        <dbReference type="HAMAP-Rule" id="MF_00514"/>
    </source>
</evidence>
<reference evidence="6 7" key="1">
    <citation type="journal article" date="2016" name="Nat. Commun.">
        <title>Thousands of microbial genomes shed light on interconnected biogeochemical processes in an aquifer system.</title>
        <authorList>
            <person name="Anantharaman K."/>
            <person name="Brown C.T."/>
            <person name="Hug L.A."/>
            <person name="Sharon I."/>
            <person name="Castelle C.J."/>
            <person name="Probst A.J."/>
            <person name="Thomas B.C."/>
            <person name="Singh A."/>
            <person name="Wilkins M.J."/>
            <person name="Karaoz U."/>
            <person name="Brodie E.L."/>
            <person name="Williams K.H."/>
            <person name="Hubbard S.S."/>
            <person name="Banfield J.F."/>
        </authorList>
    </citation>
    <scope>NUCLEOTIDE SEQUENCE [LARGE SCALE GENOMIC DNA]</scope>
</reference>
<dbReference type="NCBIfam" id="TIGR00001">
    <property type="entry name" value="rpmI_bact"/>
    <property type="match status" value="1"/>
</dbReference>
<dbReference type="PRINTS" id="PR00064">
    <property type="entry name" value="RIBOSOMALL35"/>
</dbReference>
<keyword evidence="2 4" id="KW-0689">Ribosomal protein</keyword>
<accession>A0A1G2DZM8</accession>
<dbReference type="Proteomes" id="UP000176755">
    <property type="component" value="Unassembled WGS sequence"/>
</dbReference>
<protein>
    <recommendedName>
        <fullName evidence="4">Large ribosomal subunit protein bL35</fullName>
    </recommendedName>
</protein>
<dbReference type="InterPro" id="IPR021137">
    <property type="entry name" value="Ribosomal_bL35-like"/>
</dbReference>
<dbReference type="GO" id="GO:0003735">
    <property type="term" value="F:structural constituent of ribosome"/>
    <property type="evidence" value="ECO:0007669"/>
    <property type="project" value="InterPro"/>
</dbReference>
<sequence length="65" mass="7632">MSRLKTRKSISKRFKITKTGKMLRRATGLNHYRAKKSGKAVRQGRKWVEVSKSEAIKIRKVLKYI</sequence>
<dbReference type="PANTHER" id="PTHR33343">
    <property type="entry name" value="54S RIBOSOMAL PROTEIN BL35M"/>
    <property type="match status" value="1"/>
</dbReference>
<dbReference type="EMBL" id="MHLY01000003">
    <property type="protein sequence ID" value="OGZ19026.1"/>
    <property type="molecule type" value="Genomic_DNA"/>
</dbReference>
<dbReference type="STRING" id="1801663.A2175_01720"/>
<dbReference type="SUPFAM" id="SSF143034">
    <property type="entry name" value="L35p-like"/>
    <property type="match status" value="1"/>
</dbReference>
<dbReference type="Gene3D" id="4.10.410.60">
    <property type="match status" value="1"/>
</dbReference>
<organism evidence="6 7">
    <name type="scientific">Candidatus Nealsonbacteria bacterium RBG_13_42_11</name>
    <dbReference type="NCBI Taxonomy" id="1801663"/>
    <lineage>
        <taxon>Bacteria</taxon>
        <taxon>Candidatus Nealsoniibacteriota</taxon>
    </lineage>
</organism>
<dbReference type="InterPro" id="IPR001706">
    <property type="entry name" value="Ribosomal_bL35"/>
</dbReference>
<dbReference type="InterPro" id="IPR037229">
    <property type="entry name" value="Ribosomal_bL35_sf"/>
</dbReference>
<evidence type="ECO:0000256" key="5">
    <source>
        <dbReference type="RuleBase" id="RU000568"/>
    </source>
</evidence>
<comment type="caution">
    <text evidence="6">The sequence shown here is derived from an EMBL/GenBank/DDBJ whole genome shotgun (WGS) entry which is preliminary data.</text>
</comment>
<name>A0A1G2DZM8_9BACT</name>
<evidence type="ECO:0000313" key="6">
    <source>
        <dbReference type="EMBL" id="OGZ19026.1"/>
    </source>
</evidence>
<gene>
    <name evidence="4" type="primary">rpmI</name>
    <name evidence="6" type="ORF">A2175_01720</name>
</gene>
<evidence type="ECO:0000256" key="2">
    <source>
        <dbReference type="ARBA" id="ARBA00022980"/>
    </source>
</evidence>
<dbReference type="PANTHER" id="PTHR33343:SF1">
    <property type="entry name" value="LARGE RIBOSOMAL SUBUNIT PROTEIN BL35M"/>
    <property type="match status" value="1"/>
</dbReference>
<evidence type="ECO:0000256" key="1">
    <source>
        <dbReference type="ARBA" id="ARBA00006598"/>
    </source>
</evidence>
<dbReference type="InterPro" id="IPR018265">
    <property type="entry name" value="Ribosomal_bL35_CS"/>
</dbReference>